<feature type="non-terminal residue" evidence="1">
    <location>
        <position position="470"/>
    </location>
</feature>
<feature type="non-terminal residue" evidence="1">
    <location>
        <position position="1"/>
    </location>
</feature>
<name>A0A9W6ZGR4_9STRA</name>
<proteinExistence type="predicted"/>
<accession>A0A9W6ZGR4</accession>
<keyword evidence="2" id="KW-1185">Reference proteome</keyword>
<evidence type="ECO:0000313" key="2">
    <source>
        <dbReference type="Proteomes" id="UP001165082"/>
    </source>
</evidence>
<organism evidence="1 2">
    <name type="scientific">Triparma retinervis</name>
    <dbReference type="NCBI Taxonomy" id="2557542"/>
    <lineage>
        <taxon>Eukaryota</taxon>
        <taxon>Sar</taxon>
        <taxon>Stramenopiles</taxon>
        <taxon>Ochrophyta</taxon>
        <taxon>Bolidophyceae</taxon>
        <taxon>Parmales</taxon>
        <taxon>Triparmaceae</taxon>
        <taxon>Triparma</taxon>
    </lineage>
</organism>
<sequence length="470" mass="52283">ITFEVGCAALCCASAQACLEAFYGTGDEVRMKEKCFEIYERMESECKGELQRMKGTNHFNCDRMALGMIKACDAAGDTEGSISALLNSRFSSTTGEHMNDWDYLNFKSLAVASVLRSAKSNEFDLARAELVASQVCGGSEVDVLLSSFRTLSVYLRTLNALGMHDKAVATFTDAEDRNWDYQSEDEEGWHSCVCEAVTALGKSGRAQDAWDLVKDVDRRHLSTDIFESLGDAYEAGDSPEGVVQVFRFADREGMATDHLVRKAILAYTTMNKHENVILHAKMLGARRKKGGRLIAGVSARERRGKKRLEDSDYGWWSSLVGARAWAMGEGQEKDDVLYAIVKAARKVEFEKFLMYVVKTAAAAEKEGKSKPLEGRTLAAAIDTCGFNVRRRGKGGCRGEPVADFERDFKEAEWDERVKKGRRNLKKVLDVAESWGLTTDDSVMASASRAWRALGKPYHNYDIIKKSMKSQ</sequence>
<dbReference type="EMBL" id="BRXZ01000733">
    <property type="protein sequence ID" value="GMH52296.1"/>
    <property type="molecule type" value="Genomic_DNA"/>
</dbReference>
<dbReference type="AlphaFoldDB" id="A0A9W6ZGR4"/>
<reference evidence="1" key="1">
    <citation type="submission" date="2022-07" db="EMBL/GenBank/DDBJ databases">
        <title>Genome analysis of Parmales, a sister group of diatoms, reveals the evolutionary specialization of diatoms from phago-mixotrophs to photoautotrophs.</title>
        <authorList>
            <person name="Ban H."/>
            <person name="Sato S."/>
            <person name="Yoshikawa S."/>
            <person name="Kazumasa Y."/>
            <person name="Nakamura Y."/>
            <person name="Ichinomiya M."/>
            <person name="Saitoh K."/>
            <person name="Sato N."/>
            <person name="Blanc-Mathieu R."/>
            <person name="Endo H."/>
            <person name="Kuwata A."/>
            <person name="Ogata H."/>
        </authorList>
    </citation>
    <scope>NUCLEOTIDE SEQUENCE</scope>
</reference>
<comment type="caution">
    <text evidence="1">The sequence shown here is derived from an EMBL/GenBank/DDBJ whole genome shotgun (WGS) entry which is preliminary data.</text>
</comment>
<gene>
    <name evidence="1" type="ORF">TrRE_jg9508</name>
</gene>
<evidence type="ECO:0000313" key="1">
    <source>
        <dbReference type="EMBL" id="GMH52296.1"/>
    </source>
</evidence>
<dbReference type="Proteomes" id="UP001165082">
    <property type="component" value="Unassembled WGS sequence"/>
</dbReference>
<protein>
    <submittedName>
        <fullName evidence="1">Uncharacterized protein</fullName>
    </submittedName>
</protein>
<dbReference type="OrthoDB" id="10416664at2759"/>